<evidence type="ECO:0000313" key="1">
    <source>
        <dbReference type="EMBL" id="WVZ49034.1"/>
    </source>
</evidence>
<proteinExistence type="predicted"/>
<protein>
    <submittedName>
        <fullName evidence="1">Uncharacterized protein</fullName>
    </submittedName>
</protein>
<gene>
    <name evidence="1" type="ORF">U9M48_000416</name>
</gene>
<keyword evidence="2" id="KW-1185">Reference proteome</keyword>
<organism evidence="1 2">
    <name type="scientific">Paspalum notatum var. saurae</name>
    <dbReference type="NCBI Taxonomy" id="547442"/>
    <lineage>
        <taxon>Eukaryota</taxon>
        <taxon>Viridiplantae</taxon>
        <taxon>Streptophyta</taxon>
        <taxon>Embryophyta</taxon>
        <taxon>Tracheophyta</taxon>
        <taxon>Spermatophyta</taxon>
        <taxon>Magnoliopsida</taxon>
        <taxon>Liliopsida</taxon>
        <taxon>Poales</taxon>
        <taxon>Poaceae</taxon>
        <taxon>PACMAD clade</taxon>
        <taxon>Panicoideae</taxon>
        <taxon>Andropogonodae</taxon>
        <taxon>Paspaleae</taxon>
        <taxon>Paspalinae</taxon>
        <taxon>Paspalum</taxon>
    </lineage>
</organism>
<dbReference type="EMBL" id="CP144745">
    <property type="protein sequence ID" value="WVZ49034.1"/>
    <property type="molecule type" value="Genomic_DNA"/>
</dbReference>
<reference evidence="1 2" key="1">
    <citation type="submission" date="2024-02" db="EMBL/GenBank/DDBJ databases">
        <title>High-quality chromosome-scale genome assembly of Pensacola bahiagrass (Paspalum notatum Flugge var. saurae).</title>
        <authorList>
            <person name="Vega J.M."/>
            <person name="Podio M."/>
            <person name="Orjuela J."/>
            <person name="Siena L.A."/>
            <person name="Pessino S.C."/>
            <person name="Combes M.C."/>
            <person name="Mariac C."/>
            <person name="Albertini E."/>
            <person name="Pupilli F."/>
            <person name="Ortiz J.P.A."/>
            <person name="Leblanc O."/>
        </authorList>
    </citation>
    <scope>NUCLEOTIDE SEQUENCE [LARGE SCALE GENOMIC DNA]</scope>
    <source>
        <strain evidence="1">R1</strain>
        <tissue evidence="1">Leaf</tissue>
    </source>
</reference>
<accession>A0AAQ3PEU6</accession>
<name>A0AAQ3PEU6_PASNO</name>
<sequence length="130" mass="14526">MSLSIHRLGLGPCLLTWADPSPAVPLAQLVAQVRQLLGRSSTPPSPPPAGSCQRRHLLLRHRNGDLRTIFPVINHPYRLVRCNWIEDFVRLGLGVVLRMILLMANSGRVLVLQASRVESDITHRIKTLMT</sequence>
<dbReference type="Proteomes" id="UP001341281">
    <property type="component" value="Chromosome 01"/>
</dbReference>
<dbReference type="AlphaFoldDB" id="A0AAQ3PEU6"/>
<evidence type="ECO:0000313" key="2">
    <source>
        <dbReference type="Proteomes" id="UP001341281"/>
    </source>
</evidence>